<evidence type="ECO:0000256" key="1">
    <source>
        <dbReference type="SAM" id="Coils"/>
    </source>
</evidence>
<gene>
    <name evidence="2" type="ORF">R1flu_000952</name>
</gene>
<dbReference type="AlphaFoldDB" id="A0ABD1Y532"/>
<dbReference type="Proteomes" id="UP001605036">
    <property type="component" value="Unassembled WGS sequence"/>
</dbReference>
<evidence type="ECO:0000313" key="2">
    <source>
        <dbReference type="EMBL" id="KAL2620747.1"/>
    </source>
</evidence>
<sequence length="136" mass="15430">MITEGELEGPSLSQHVHDPDESFAIQRAGVLAEDCLVEAGATIAAHEAELKQKDEEIVAMKERLQASEQKLQWEEAKNAWLNEVTDTLRSEIQSLCNESTKAKLTRKVPDRDWYMRPSNGGRQILWLRTCGVFLKH</sequence>
<reference evidence="2 3" key="1">
    <citation type="submission" date="2024-09" db="EMBL/GenBank/DDBJ databases">
        <title>Chromosome-scale assembly of Riccia fluitans.</title>
        <authorList>
            <person name="Paukszto L."/>
            <person name="Sawicki J."/>
            <person name="Karawczyk K."/>
            <person name="Piernik-Szablinska J."/>
            <person name="Szczecinska M."/>
            <person name="Mazdziarz M."/>
        </authorList>
    </citation>
    <scope>NUCLEOTIDE SEQUENCE [LARGE SCALE GENOMIC DNA]</scope>
    <source>
        <strain evidence="2">Rf_01</strain>
        <tissue evidence="2">Aerial parts of the thallus</tissue>
    </source>
</reference>
<feature type="coiled-coil region" evidence="1">
    <location>
        <begin position="36"/>
        <end position="77"/>
    </location>
</feature>
<proteinExistence type="predicted"/>
<keyword evidence="1" id="KW-0175">Coiled coil</keyword>
<dbReference type="EMBL" id="JBHFFA010000006">
    <property type="protein sequence ID" value="KAL2620747.1"/>
    <property type="molecule type" value="Genomic_DNA"/>
</dbReference>
<name>A0ABD1Y532_9MARC</name>
<evidence type="ECO:0000313" key="3">
    <source>
        <dbReference type="Proteomes" id="UP001605036"/>
    </source>
</evidence>
<comment type="caution">
    <text evidence="2">The sequence shown here is derived from an EMBL/GenBank/DDBJ whole genome shotgun (WGS) entry which is preliminary data.</text>
</comment>
<protein>
    <submittedName>
        <fullName evidence="2">Uncharacterized protein</fullName>
    </submittedName>
</protein>
<accession>A0ABD1Y532</accession>
<keyword evidence="3" id="KW-1185">Reference proteome</keyword>
<organism evidence="2 3">
    <name type="scientific">Riccia fluitans</name>
    <dbReference type="NCBI Taxonomy" id="41844"/>
    <lineage>
        <taxon>Eukaryota</taxon>
        <taxon>Viridiplantae</taxon>
        <taxon>Streptophyta</taxon>
        <taxon>Embryophyta</taxon>
        <taxon>Marchantiophyta</taxon>
        <taxon>Marchantiopsida</taxon>
        <taxon>Marchantiidae</taxon>
        <taxon>Marchantiales</taxon>
        <taxon>Ricciaceae</taxon>
        <taxon>Riccia</taxon>
    </lineage>
</organism>